<dbReference type="Proteomes" id="UP001551675">
    <property type="component" value="Unassembled WGS sequence"/>
</dbReference>
<comment type="caution">
    <text evidence="2">The sequence shown here is derived from an EMBL/GenBank/DDBJ whole genome shotgun (WGS) entry which is preliminary data.</text>
</comment>
<proteinExistence type="predicted"/>
<dbReference type="RefSeq" id="WP_358140426.1">
    <property type="nucleotide sequence ID" value="NZ_JBFALK010000027.1"/>
</dbReference>
<reference evidence="2 3" key="1">
    <citation type="submission" date="2024-06" db="EMBL/GenBank/DDBJ databases">
        <title>The Natural Products Discovery Center: Release of the First 8490 Sequenced Strains for Exploring Actinobacteria Biosynthetic Diversity.</title>
        <authorList>
            <person name="Kalkreuter E."/>
            <person name="Kautsar S.A."/>
            <person name="Yang D."/>
            <person name="Bader C.D."/>
            <person name="Teijaro C.N."/>
            <person name="Fluegel L."/>
            <person name="Davis C.M."/>
            <person name="Simpson J.R."/>
            <person name="Lauterbach L."/>
            <person name="Steele A.D."/>
            <person name="Gui C."/>
            <person name="Meng S."/>
            <person name="Li G."/>
            <person name="Viehrig K."/>
            <person name="Ye F."/>
            <person name="Su P."/>
            <person name="Kiefer A.F."/>
            <person name="Nichols A."/>
            <person name="Cepeda A.J."/>
            <person name="Yan W."/>
            <person name="Fan B."/>
            <person name="Jiang Y."/>
            <person name="Adhikari A."/>
            <person name="Zheng C.-J."/>
            <person name="Schuster L."/>
            <person name="Cowan T.M."/>
            <person name="Smanski M.J."/>
            <person name="Chevrette M.G."/>
            <person name="De Carvalho L.P.S."/>
            <person name="Shen B."/>
        </authorList>
    </citation>
    <scope>NUCLEOTIDE SEQUENCE [LARGE SCALE GENOMIC DNA]</scope>
    <source>
        <strain evidence="2 3">NPDC050100</strain>
    </source>
</reference>
<keyword evidence="3" id="KW-1185">Reference proteome</keyword>
<name>A0ABV3GR79_MICGL</name>
<evidence type="ECO:0000256" key="1">
    <source>
        <dbReference type="SAM" id="MobiDB-lite"/>
    </source>
</evidence>
<feature type="compositionally biased region" description="Basic and acidic residues" evidence="1">
    <location>
        <begin position="139"/>
        <end position="151"/>
    </location>
</feature>
<sequence>MAEPKEPGALSGVDEGARRMSGAERRVAALLAAEGHQVVAVAPVDGRRTGHRHPAGRADALVDGRPTDFVVLTEGDTGVAVTMALSRAARHADRAVIDARGTGLGRAAAEAGVRWFTAVPHSHVLRGWRVVGDGYDIRFDADLDPGPDPRTDAGPVPSGSPSRPTGRRISPGRAAR</sequence>
<accession>A0ABV3GR79</accession>
<dbReference type="EMBL" id="JBFALK010000027">
    <property type="protein sequence ID" value="MEV0974145.1"/>
    <property type="molecule type" value="Genomic_DNA"/>
</dbReference>
<feature type="region of interest" description="Disordered" evidence="1">
    <location>
        <begin position="139"/>
        <end position="176"/>
    </location>
</feature>
<evidence type="ECO:0000313" key="3">
    <source>
        <dbReference type="Proteomes" id="UP001551675"/>
    </source>
</evidence>
<protein>
    <submittedName>
        <fullName evidence="2">Uncharacterized protein</fullName>
    </submittedName>
</protein>
<evidence type="ECO:0000313" key="2">
    <source>
        <dbReference type="EMBL" id="MEV0974145.1"/>
    </source>
</evidence>
<gene>
    <name evidence="2" type="ORF">AB0I59_36595</name>
</gene>
<organism evidence="2 3">
    <name type="scientific">Microtetraspora glauca</name>
    <dbReference type="NCBI Taxonomy" id="1996"/>
    <lineage>
        <taxon>Bacteria</taxon>
        <taxon>Bacillati</taxon>
        <taxon>Actinomycetota</taxon>
        <taxon>Actinomycetes</taxon>
        <taxon>Streptosporangiales</taxon>
        <taxon>Streptosporangiaceae</taxon>
        <taxon>Microtetraspora</taxon>
    </lineage>
</organism>